<protein>
    <submittedName>
        <fullName evidence="1">Uncharacterized protein</fullName>
    </submittedName>
</protein>
<dbReference type="EMBL" id="CM055757">
    <property type="protein sequence ID" value="KAJ7988967.1"/>
    <property type="molecule type" value="Genomic_DNA"/>
</dbReference>
<gene>
    <name evidence="1" type="ORF">DPEC_G00314680</name>
</gene>
<organism evidence="1 2">
    <name type="scientific">Dallia pectoralis</name>
    <name type="common">Alaska blackfish</name>
    <dbReference type="NCBI Taxonomy" id="75939"/>
    <lineage>
        <taxon>Eukaryota</taxon>
        <taxon>Metazoa</taxon>
        <taxon>Chordata</taxon>
        <taxon>Craniata</taxon>
        <taxon>Vertebrata</taxon>
        <taxon>Euteleostomi</taxon>
        <taxon>Actinopterygii</taxon>
        <taxon>Neopterygii</taxon>
        <taxon>Teleostei</taxon>
        <taxon>Protacanthopterygii</taxon>
        <taxon>Esociformes</taxon>
        <taxon>Umbridae</taxon>
        <taxon>Dallia</taxon>
    </lineage>
</organism>
<evidence type="ECO:0000313" key="2">
    <source>
        <dbReference type="Proteomes" id="UP001157502"/>
    </source>
</evidence>
<accession>A0ACC2FCI0</accession>
<dbReference type="Proteomes" id="UP001157502">
    <property type="component" value="Chromosome 30"/>
</dbReference>
<proteinExistence type="predicted"/>
<evidence type="ECO:0000313" key="1">
    <source>
        <dbReference type="EMBL" id="KAJ7988967.1"/>
    </source>
</evidence>
<comment type="caution">
    <text evidence="1">The sequence shown here is derived from an EMBL/GenBank/DDBJ whole genome shotgun (WGS) entry which is preliminary data.</text>
</comment>
<keyword evidence="2" id="KW-1185">Reference proteome</keyword>
<sequence length="119" mass="12515">MTDILKRQACITHCHPADRPRSANLHLSFPLPGPPFSEAICLPDVCGPPLSAHGGDRQPPGDGSTPGLSRADGQVSPGTPAAESGFIFIYLAVMTCLTQLTGAVSNTDGKLKENLFHPR</sequence>
<name>A0ACC2FCI0_DALPE</name>
<reference evidence="1" key="1">
    <citation type="submission" date="2021-05" db="EMBL/GenBank/DDBJ databases">
        <authorList>
            <person name="Pan Q."/>
            <person name="Jouanno E."/>
            <person name="Zahm M."/>
            <person name="Klopp C."/>
            <person name="Cabau C."/>
            <person name="Louis A."/>
            <person name="Berthelot C."/>
            <person name="Parey E."/>
            <person name="Roest Crollius H."/>
            <person name="Montfort J."/>
            <person name="Robinson-Rechavi M."/>
            <person name="Bouchez O."/>
            <person name="Lampietro C."/>
            <person name="Lopez Roques C."/>
            <person name="Donnadieu C."/>
            <person name="Postlethwait J."/>
            <person name="Bobe J."/>
            <person name="Dillon D."/>
            <person name="Chandos A."/>
            <person name="von Hippel F."/>
            <person name="Guiguen Y."/>
        </authorList>
    </citation>
    <scope>NUCLEOTIDE SEQUENCE</scope>
    <source>
        <strain evidence="1">YG-Jan2019</strain>
    </source>
</reference>